<name>A0A1J5SJ90_9ZZZZ</name>
<evidence type="ECO:0000256" key="6">
    <source>
        <dbReference type="ARBA" id="ARBA00023002"/>
    </source>
</evidence>
<organism evidence="10">
    <name type="scientific">mine drainage metagenome</name>
    <dbReference type="NCBI Taxonomy" id="410659"/>
    <lineage>
        <taxon>unclassified sequences</taxon>
        <taxon>metagenomes</taxon>
        <taxon>ecological metagenomes</taxon>
    </lineage>
</organism>
<dbReference type="Gene3D" id="2.20.25.90">
    <property type="entry name" value="ADC-like domains"/>
    <property type="match status" value="1"/>
</dbReference>
<keyword evidence="7" id="KW-0408">Iron</keyword>
<dbReference type="PANTHER" id="PTHR43742">
    <property type="entry name" value="TRIMETHYLAMINE-N-OXIDE REDUCTASE"/>
    <property type="match status" value="1"/>
</dbReference>
<dbReference type="Gene3D" id="3.30.2070.10">
    <property type="entry name" value="Formate dehydrogenase/DMSO reductase"/>
    <property type="match status" value="1"/>
</dbReference>
<dbReference type="PROSITE" id="PS51669">
    <property type="entry name" value="4FE4S_MOW_BIS_MGD"/>
    <property type="match status" value="1"/>
</dbReference>
<comment type="caution">
    <text evidence="10">The sequence shown here is derived from an EMBL/GenBank/DDBJ whole genome shotgun (WGS) entry which is preliminary data.</text>
</comment>
<evidence type="ECO:0000256" key="8">
    <source>
        <dbReference type="ARBA" id="ARBA00023014"/>
    </source>
</evidence>
<keyword evidence="4" id="KW-0479">Metal-binding</keyword>
<evidence type="ECO:0000256" key="4">
    <source>
        <dbReference type="ARBA" id="ARBA00022723"/>
    </source>
</evidence>
<evidence type="ECO:0000256" key="1">
    <source>
        <dbReference type="ARBA" id="ARBA00010312"/>
    </source>
</evidence>
<dbReference type="SUPFAM" id="SSF50692">
    <property type="entry name" value="ADC-like"/>
    <property type="match status" value="1"/>
</dbReference>
<reference evidence="10" key="1">
    <citation type="submission" date="2016-10" db="EMBL/GenBank/DDBJ databases">
        <title>Sequence of Gallionella enrichment culture.</title>
        <authorList>
            <person name="Poehlein A."/>
            <person name="Muehling M."/>
            <person name="Daniel R."/>
        </authorList>
    </citation>
    <scope>NUCLEOTIDE SEQUENCE</scope>
</reference>
<accession>A0A1J5SJ90</accession>
<dbReference type="EMBL" id="MLJW01000031">
    <property type="protein sequence ID" value="OIR08490.1"/>
    <property type="molecule type" value="Genomic_DNA"/>
</dbReference>
<evidence type="ECO:0000256" key="2">
    <source>
        <dbReference type="ARBA" id="ARBA00022485"/>
    </source>
</evidence>
<dbReference type="GO" id="GO:0046872">
    <property type="term" value="F:metal ion binding"/>
    <property type="evidence" value="ECO:0007669"/>
    <property type="project" value="UniProtKB-KW"/>
</dbReference>
<gene>
    <name evidence="10" type="primary">psrA_3</name>
    <name evidence="10" type="ORF">GALL_92840</name>
</gene>
<keyword evidence="3" id="KW-0500">Molybdenum</keyword>
<dbReference type="Pfam" id="PF04879">
    <property type="entry name" value="Molybdop_Fe4S4"/>
    <property type="match status" value="1"/>
</dbReference>
<dbReference type="SUPFAM" id="SSF53706">
    <property type="entry name" value="Formate dehydrogenase/DMSO reductase, domains 1-3"/>
    <property type="match status" value="1"/>
</dbReference>
<dbReference type="InterPro" id="IPR050612">
    <property type="entry name" value="Prok_Mopterin_Oxidored"/>
</dbReference>
<feature type="domain" description="4Fe-4S Mo/W bis-MGD-type" evidence="9">
    <location>
        <begin position="54"/>
        <end position="110"/>
    </location>
</feature>
<dbReference type="GO" id="GO:0016491">
    <property type="term" value="F:oxidoreductase activity"/>
    <property type="evidence" value="ECO:0007669"/>
    <property type="project" value="UniProtKB-KW"/>
</dbReference>
<dbReference type="Gene3D" id="3.40.50.740">
    <property type="match status" value="1"/>
</dbReference>
<dbReference type="Gene3D" id="2.40.40.20">
    <property type="match status" value="1"/>
</dbReference>
<comment type="similarity">
    <text evidence="1">Belongs to the prokaryotic molybdopterin-containing oxidoreductase family.</text>
</comment>
<keyword evidence="8" id="KW-0411">Iron-sulfur</keyword>
<dbReference type="Pfam" id="PF01568">
    <property type="entry name" value="Molydop_binding"/>
    <property type="match status" value="1"/>
</dbReference>
<dbReference type="InterPro" id="IPR006311">
    <property type="entry name" value="TAT_signal"/>
</dbReference>
<dbReference type="GO" id="GO:0043546">
    <property type="term" value="F:molybdopterin cofactor binding"/>
    <property type="evidence" value="ECO:0007669"/>
    <property type="project" value="InterPro"/>
</dbReference>
<dbReference type="InterPro" id="IPR006963">
    <property type="entry name" value="Mopterin_OxRdtase_4Fe-4S_dom"/>
</dbReference>
<evidence type="ECO:0000256" key="3">
    <source>
        <dbReference type="ARBA" id="ARBA00022505"/>
    </source>
</evidence>
<sequence>MTENDFNRRDFLKVLGWGGAAVALSGCGNTSIQDGQETVTSYVTLPSFVVPSISNYFNSTCAQCDAGCNIMGRVREGRVLKAEGNPNSPINRGRMCGLGQSGVQAHYNPDRVREPLLRTGDKGETLTWDKALGLISEKLNGTKGAEIAFVTGGMSGHVQALLGNYMDALGSKNHFSYEAISPAVLRAANKKAYGMSMPRYRIDKAKVVVSFGADFLGAWISPVHFSQQYAQFRKGTRPEGRGVLVQIEPKMTLTGANADRWIAVRPGTEGVLALGIINVLGKAGISIPADIAAVSKEYTAERTSKETDVSAEQIEKLAALLKERTPSLVLAGSAAEGYAHGSQNAAAIALLNRVLGNVGKTVEASASVPFPQIAPTVGNRSSLNALNDGLAAGKYKVVFSYGVNPVFSAPASMKFKDNFAKADFKVAFAHYMDETALAADLILPLDSAMEDWATVVPEYMAAPEGAGSNAYAQMSFRQPMMEKVFPDTRGVGDILLALLKQRKADEYKPFDDFYSYLRNAVLKNKVALGGKAGDDDEVFWNETLSKGIVPFKGIAGSVSAKASAAGLKLPAAADADPSYPLRLIPAVSASMRDGRNANEPWLQESPDPLTTIVWDSWVEINPKTAAKLGIVEGDIVEIASRSGSIKTQAYLFPGIHPDAVSVPVGYGHDAMGRYARGVGANVFGMLDAVYDKETGELALNETSVKISKTGQRVIIVKEEGPAGGSQAGKQKIAVQVSADKVDLSKEV</sequence>
<dbReference type="InterPro" id="IPR006657">
    <property type="entry name" value="MoPterin_dinucl-bd_dom"/>
</dbReference>
<evidence type="ECO:0000313" key="10">
    <source>
        <dbReference type="EMBL" id="OIR08490.1"/>
    </source>
</evidence>
<dbReference type="PANTHER" id="PTHR43742:SF9">
    <property type="entry name" value="TETRATHIONATE REDUCTASE SUBUNIT A"/>
    <property type="match status" value="1"/>
</dbReference>
<evidence type="ECO:0000256" key="5">
    <source>
        <dbReference type="ARBA" id="ARBA00022729"/>
    </source>
</evidence>
<keyword evidence="5" id="KW-0732">Signal</keyword>
<proteinExistence type="inferred from homology"/>
<dbReference type="SMART" id="SM00926">
    <property type="entry name" value="Molybdop_Fe4S4"/>
    <property type="match status" value="1"/>
</dbReference>
<keyword evidence="6" id="KW-0560">Oxidoreductase</keyword>
<keyword evidence="2" id="KW-0004">4Fe-4S</keyword>
<dbReference type="InterPro" id="IPR006656">
    <property type="entry name" value="Mopterin_OxRdtase"/>
</dbReference>
<protein>
    <submittedName>
        <fullName evidence="10">Polysulfide reductase chain A</fullName>
    </submittedName>
</protein>
<dbReference type="InterPro" id="IPR009010">
    <property type="entry name" value="Asp_de-COase-like_dom_sf"/>
</dbReference>
<dbReference type="Gene3D" id="3.40.228.10">
    <property type="entry name" value="Dimethylsulfoxide Reductase, domain 2"/>
    <property type="match status" value="1"/>
</dbReference>
<dbReference type="PROSITE" id="PS51318">
    <property type="entry name" value="TAT"/>
    <property type="match status" value="1"/>
</dbReference>
<evidence type="ECO:0000256" key="7">
    <source>
        <dbReference type="ARBA" id="ARBA00023004"/>
    </source>
</evidence>
<dbReference type="GO" id="GO:0051539">
    <property type="term" value="F:4 iron, 4 sulfur cluster binding"/>
    <property type="evidence" value="ECO:0007669"/>
    <property type="project" value="UniProtKB-KW"/>
</dbReference>
<dbReference type="AlphaFoldDB" id="A0A1J5SJ90"/>
<evidence type="ECO:0000259" key="9">
    <source>
        <dbReference type="PROSITE" id="PS51669"/>
    </source>
</evidence>
<dbReference type="Pfam" id="PF00384">
    <property type="entry name" value="Molybdopterin"/>
    <property type="match status" value="1"/>
</dbReference>